<accession>B4S3M0</accession>
<dbReference type="AlphaFoldDB" id="B4S3M0"/>
<dbReference type="Proteomes" id="UP000002725">
    <property type="component" value="Chromosome"/>
</dbReference>
<name>B4S3M0_PROA2</name>
<dbReference type="KEGG" id="paa:Paes_1741"/>
<sequence length="74" mass="8458">MLFLFSIRLFFWLFGGLKLLITFFENLGISTFDFTLWGNIANVVESFIVVSLDMKVLYIGPRTGEIPNFTDIAS</sequence>
<dbReference type="HOGENOM" id="CLU_2684813_0_0_10"/>
<dbReference type="EMBL" id="CP001108">
    <property type="protein sequence ID" value="ACF46759.1"/>
    <property type="molecule type" value="Genomic_DNA"/>
</dbReference>
<evidence type="ECO:0000313" key="1">
    <source>
        <dbReference type="EMBL" id="ACF46759.1"/>
    </source>
</evidence>
<organism evidence="1 2">
    <name type="scientific">Prosthecochloris aestuarii (strain DSM 271 / SK 413)</name>
    <dbReference type="NCBI Taxonomy" id="290512"/>
    <lineage>
        <taxon>Bacteria</taxon>
        <taxon>Pseudomonadati</taxon>
        <taxon>Chlorobiota</taxon>
        <taxon>Chlorobiia</taxon>
        <taxon>Chlorobiales</taxon>
        <taxon>Chlorobiaceae</taxon>
        <taxon>Prosthecochloris</taxon>
    </lineage>
</organism>
<protein>
    <submittedName>
        <fullName evidence="1">Uncharacterized protein</fullName>
    </submittedName>
</protein>
<dbReference type="STRING" id="290512.Paes_1741"/>
<keyword evidence="2" id="KW-1185">Reference proteome</keyword>
<evidence type="ECO:0000313" key="2">
    <source>
        <dbReference type="Proteomes" id="UP000002725"/>
    </source>
</evidence>
<reference evidence="1" key="1">
    <citation type="submission" date="2008-06" db="EMBL/GenBank/DDBJ databases">
        <title>Complete sequence of chromosome of Prosthecochloris aestuarii DSM 271.</title>
        <authorList>
            <consortium name="US DOE Joint Genome Institute"/>
            <person name="Lucas S."/>
            <person name="Copeland A."/>
            <person name="Lapidus A."/>
            <person name="Glavina del Rio T."/>
            <person name="Dalin E."/>
            <person name="Tice H."/>
            <person name="Bruce D."/>
            <person name="Goodwin L."/>
            <person name="Pitluck S."/>
            <person name="Schmutz J."/>
            <person name="Larimer F."/>
            <person name="Land M."/>
            <person name="Hauser L."/>
            <person name="Kyrpides N."/>
            <person name="Anderson I."/>
            <person name="Liu Z."/>
            <person name="Li T."/>
            <person name="Zhao F."/>
            <person name="Overmann J."/>
            <person name="Bryant D.A."/>
            <person name="Richardson P."/>
        </authorList>
    </citation>
    <scope>NUCLEOTIDE SEQUENCE [LARGE SCALE GENOMIC DNA]</scope>
    <source>
        <strain evidence="1">DSM 271</strain>
    </source>
</reference>
<proteinExistence type="predicted"/>
<gene>
    <name evidence="1" type="ordered locus">Paes_1741</name>
</gene>